<keyword evidence="2" id="KW-1185">Reference proteome</keyword>
<organism evidence="1 2">
    <name type="scientific">Cetraspora pellucida</name>
    <dbReference type="NCBI Taxonomy" id="1433469"/>
    <lineage>
        <taxon>Eukaryota</taxon>
        <taxon>Fungi</taxon>
        <taxon>Fungi incertae sedis</taxon>
        <taxon>Mucoromycota</taxon>
        <taxon>Glomeromycotina</taxon>
        <taxon>Glomeromycetes</taxon>
        <taxon>Diversisporales</taxon>
        <taxon>Gigasporaceae</taxon>
        <taxon>Cetraspora</taxon>
    </lineage>
</organism>
<accession>A0A9N9AMA4</accession>
<protein>
    <submittedName>
        <fullName evidence="1">15012_t:CDS:1</fullName>
    </submittedName>
</protein>
<dbReference type="EMBL" id="CAJVQA010002141">
    <property type="protein sequence ID" value="CAG8538019.1"/>
    <property type="molecule type" value="Genomic_DNA"/>
</dbReference>
<proteinExistence type="predicted"/>
<name>A0A9N9AMA4_9GLOM</name>
<sequence length="53" mass="6154">MCCGSDCQGSGFWRRKLMCRESNCWINGFQRSNCQGKKFQGNENFGEIKILEK</sequence>
<dbReference type="AlphaFoldDB" id="A0A9N9AMA4"/>
<comment type="caution">
    <text evidence="1">The sequence shown here is derived from an EMBL/GenBank/DDBJ whole genome shotgun (WGS) entry which is preliminary data.</text>
</comment>
<evidence type="ECO:0000313" key="2">
    <source>
        <dbReference type="Proteomes" id="UP000789759"/>
    </source>
</evidence>
<reference evidence="1" key="1">
    <citation type="submission" date="2021-06" db="EMBL/GenBank/DDBJ databases">
        <authorList>
            <person name="Kallberg Y."/>
            <person name="Tangrot J."/>
            <person name="Rosling A."/>
        </authorList>
    </citation>
    <scope>NUCLEOTIDE SEQUENCE</scope>
    <source>
        <strain evidence="1">FL966</strain>
    </source>
</reference>
<dbReference type="Proteomes" id="UP000789759">
    <property type="component" value="Unassembled WGS sequence"/>
</dbReference>
<gene>
    <name evidence="1" type="ORF">CPELLU_LOCUS4165</name>
</gene>
<evidence type="ECO:0000313" key="1">
    <source>
        <dbReference type="EMBL" id="CAG8538019.1"/>
    </source>
</evidence>